<dbReference type="HAMAP" id="MF_01217">
    <property type="entry name" value="Acyl_carrier"/>
    <property type="match status" value="1"/>
</dbReference>
<dbReference type="InterPro" id="IPR006162">
    <property type="entry name" value="Ppantetheine_attach_site"/>
</dbReference>
<evidence type="ECO:0000313" key="13">
    <source>
        <dbReference type="EMBL" id="RAM02121.1"/>
    </source>
</evidence>
<protein>
    <recommendedName>
        <fullName evidence="8 9">Acyl carrier protein</fullName>
        <shortName evidence="8">ACP</shortName>
    </recommendedName>
</protein>
<dbReference type="GO" id="GO:0000036">
    <property type="term" value="F:acyl carrier activity"/>
    <property type="evidence" value="ECO:0007669"/>
    <property type="project" value="UniProtKB-UniRule"/>
</dbReference>
<dbReference type="EMBL" id="QLNI01000018">
    <property type="protein sequence ID" value="RAM02121.1"/>
    <property type="molecule type" value="Genomic_DNA"/>
</dbReference>
<comment type="PTM">
    <text evidence="8">4'-phosphopantetheine is transferred from CoA to a specific serine of apo-ACP by AcpS. This modification is essential for activity because fatty acids are bound in thioester linkage to the sulfhydryl of the prosthetic group.</text>
</comment>
<dbReference type="InterPro" id="IPR003231">
    <property type="entry name" value="ACP"/>
</dbReference>
<evidence type="ECO:0000256" key="10">
    <source>
        <dbReference type="RuleBase" id="RU003545"/>
    </source>
</evidence>
<keyword evidence="3 8" id="KW-0444">Lipid biosynthesis</keyword>
<comment type="pathway">
    <text evidence="8 10">Lipid metabolism; fatty acid biosynthesis.</text>
</comment>
<dbReference type="InterPro" id="IPR009081">
    <property type="entry name" value="PP-bd_ACP"/>
</dbReference>
<comment type="function">
    <text evidence="1 8 10">Carrier of the growing fatty acid chain in fatty acid biosynthesis.</text>
</comment>
<dbReference type="SUPFAM" id="SSF47336">
    <property type="entry name" value="ACP-like"/>
    <property type="match status" value="1"/>
</dbReference>
<dbReference type="NCBIfam" id="NF002148">
    <property type="entry name" value="PRK00982.1-2"/>
    <property type="match status" value="1"/>
</dbReference>
<evidence type="ECO:0000256" key="1">
    <source>
        <dbReference type="ARBA" id="ARBA00003180"/>
    </source>
</evidence>
<dbReference type="RefSeq" id="WP_111956266.1">
    <property type="nucleotide sequence ID" value="NZ_CP036313.1"/>
</dbReference>
<reference evidence="13 14" key="1">
    <citation type="submission" date="2018-06" db="EMBL/GenBank/DDBJ databases">
        <title>Complete Genome Sequence of Desulfobacter hydrogenophilus (DSM3380).</title>
        <authorList>
            <person name="Marietou A."/>
            <person name="Schreiber L."/>
            <person name="Marshall I."/>
            <person name="Jorgensen B."/>
        </authorList>
    </citation>
    <scope>NUCLEOTIDE SEQUENCE [LARGE SCALE GENOMIC DNA]</scope>
    <source>
        <strain evidence="13 14">DSM 3380</strain>
    </source>
</reference>
<dbReference type="GO" id="GO:0000035">
    <property type="term" value="F:acyl binding"/>
    <property type="evidence" value="ECO:0007669"/>
    <property type="project" value="TreeGrafter"/>
</dbReference>
<evidence type="ECO:0000256" key="2">
    <source>
        <dbReference type="ARBA" id="ARBA00022450"/>
    </source>
</evidence>
<dbReference type="GO" id="GO:0009245">
    <property type="term" value="P:lipid A biosynthetic process"/>
    <property type="evidence" value="ECO:0007669"/>
    <property type="project" value="TreeGrafter"/>
</dbReference>
<evidence type="ECO:0000256" key="5">
    <source>
        <dbReference type="ARBA" id="ARBA00022832"/>
    </source>
</evidence>
<feature type="modified residue" description="O-(pantetheine 4'-phosphoryl)serine" evidence="8">
    <location>
        <position position="37"/>
    </location>
</feature>
<dbReference type="GO" id="GO:0036104">
    <property type="term" value="P:Kdo2-lipid A biosynthetic process"/>
    <property type="evidence" value="ECO:0007669"/>
    <property type="project" value="UniProtKB-UniPathway"/>
</dbReference>
<dbReference type="InterPro" id="IPR036736">
    <property type="entry name" value="ACP-like_sf"/>
</dbReference>
<comment type="subcellular location">
    <subcellularLocation>
        <location evidence="8">Cytoplasm</location>
    </subcellularLocation>
</comment>
<comment type="PTM">
    <text evidence="10">4'-phosphopantetheine is transferred from CoA to a specific serine of apo-ACP by acpS.</text>
</comment>
<dbReference type="NCBIfam" id="NF002150">
    <property type="entry name" value="PRK00982.1-4"/>
    <property type="match status" value="1"/>
</dbReference>
<dbReference type="Proteomes" id="UP000248798">
    <property type="component" value="Unassembled WGS sequence"/>
</dbReference>
<dbReference type="Gene3D" id="1.10.1200.10">
    <property type="entry name" value="ACP-like"/>
    <property type="match status" value="1"/>
</dbReference>
<organism evidence="13 14">
    <name type="scientific">Desulfobacter hydrogenophilus</name>
    <dbReference type="NCBI Taxonomy" id="2291"/>
    <lineage>
        <taxon>Bacteria</taxon>
        <taxon>Pseudomonadati</taxon>
        <taxon>Thermodesulfobacteriota</taxon>
        <taxon>Desulfobacteria</taxon>
        <taxon>Desulfobacterales</taxon>
        <taxon>Desulfobacteraceae</taxon>
        <taxon>Desulfobacter</taxon>
    </lineage>
</organism>
<sequence length="77" mass="8586">MTIETKVRKIIAEKIPGIDVEDVVPQASLIEDLGADSLTIVELIMSMEEVFEIEIDDDQAEKLSTVQDIYDFIASKS</sequence>
<dbReference type="PANTHER" id="PTHR20863">
    <property type="entry name" value="ACYL CARRIER PROTEIN"/>
    <property type="match status" value="1"/>
</dbReference>
<dbReference type="AlphaFoldDB" id="A0A328FBW4"/>
<evidence type="ECO:0000256" key="8">
    <source>
        <dbReference type="HAMAP-Rule" id="MF_01217"/>
    </source>
</evidence>
<feature type="domain" description="Carrier" evidence="11">
    <location>
        <begin position="1"/>
        <end position="77"/>
    </location>
</feature>
<keyword evidence="6 8" id="KW-0443">Lipid metabolism</keyword>
<reference evidence="12 15" key="2">
    <citation type="submission" date="2019-02" db="EMBL/GenBank/DDBJ databases">
        <title>Complete genome sequence of Desulfobacter hydrogenophilus AcRS1.</title>
        <authorList>
            <person name="Marietou A."/>
            <person name="Lund M.B."/>
            <person name="Marshall I.P.G."/>
            <person name="Schreiber L."/>
            <person name="Jorgensen B."/>
        </authorList>
    </citation>
    <scope>NUCLEOTIDE SEQUENCE [LARGE SCALE GENOMIC DNA]</scope>
    <source>
        <strain evidence="12 15">AcRS1</strain>
    </source>
</reference>
<evidence type="ECO:0000313" key="14">
    <source>
        <dbReference type="Proteomes" id="UP000248798"/>
    </source>
</evidence>
<dbReference type="InterPro" id="IPR020806">
    <property type="entry name" value="PKS_PP-bd"/>
</dbReference>
<evidence type="ECO:0000256" key="4">
    <source>
        <dbReference type="ARBA" id="ARBA00022553"/>
    </source>
</evidence>
<evidence type="ECO:0000256" key="3">
    <source>
        <dbReference type="ARBA" id="ARBA00022516"/>
    </source>
</evidence>
<evidence type="ECO:0000256" key="6">
    <source>
        <dbReference type="ARBA" id="ARBA00023098"/>
    </source>
</evidence>
<dbReference type="NCBIfam" id="TIGR00517">
    <property type="entry name" value="acyl_carrier"/>
    <property type="match status" value="1"/>
</dbReference>
<proteinExistence type="inferred from homology"/>
<keyword evidence="5 8" id="KW-0276">Fatty acid metabolism</keyword>
<evidence type="ECO:0000313" key="15">
    <source>
        <dbReference type="Proteomes" id="UP000293902"/>
    </source>
</evidence>
<dbReference type="UniPathway" id="UPA00094"/>
<dbReference type="SMART" id="SM00823">
    <property type="entry name" value="PKS_PP"/>
    <property type="match status" value="1"/>
</dbReference>
<keyword evidence="4 8" id="KW-0597">Phosphoprotein</keyword>
<dbReference type="GO" id="GO:0005829">
    <property type="term" value="C:cytosol"/>
    <property type="evidence" value="ECO:0007669"/>
    <property type="project" value="TreeGrafter"/>
</dbReference>
<evidence type="ECO:0000313" key="12">
    <source>
        <dbReference type="EMBL" id="QBH13891.1"/>
    </source>
</evidence>
<name>A0A328FBW4_9BACT</name>
<dbReference type="PROSITE" id="PS50075">
    <property type="entry name" value="CARRIER"/>
    <property type="match status" value="1"/>
</dbReference>
<dbReference type="PANTHER" id="PTHR20863:SF76">
    <property type="entry name" value="CARRIER DOMAIN-CONTAINING PROTEIN"/>
    <property type="match status" value="1"/>
</dbReference>
<dbReference type="EMBL" id="CP036313">
    <property type="protein sequence ID" value="QBH13891.1"/>
    <property type="molecule type" value="Genomic_DNA"/>
</dbReference>
<evidence type="ECO:0000256" key="7">
    <source>
        <dbReference type="ARBA" id="ARBA00023160"/>
    </source>
</evidence>
<comment type="similarity">
    <text evidence="8">Belongs to the acyl carrier protein (ACP) family.</text>
</comment>
<dbReference type="Pfam" id="PF00550">
    <property type="entry name" value="PP-binding"/>
    <property type="match status" value="1"/>
</dbReference>
<evidence type="ECO:0000259" key="11">
    <source>
        <dbReference type="PROSITE" id="PS50075"/>
    </source>
</evidence>
<dbReference type="OrthoDB" id="9804551at2"/>
<accession>A0A328FBW4</accession>
<dbReference type="GO" id="GO:0031177">
    <property type="term" value="F:phosphopantetheine binding"/>
    <property type="evidence" value="ECO:0007669"/>
    <property type="project" value="InterPro"/>
</dbReference>
<keyword evidence="2 8" id="KW-0596">Phosphopantetheine</keyword>
<gene>
    <name evidence="8 13" type="primary">acpP</name>
    <name evidence="13" type="ORF">DO021_10095</name>
    <name evidence="12" type="ORF">EYB58_13735</name>
</gene>
<dbReference type="UniPathway" id="UPA00360"/>
<dbReference type="PROSITE" id="PS00012">
    <property type="entry name" value="PHOSPHOPANTETHEINE"/>
    <property type="match status" value="1"/>
</dbReference>
<keyword evidence="8" id="KW-0963">Cytoplasm</keyword>
<dbReference type="GO" id="GO:0016020">
    <property type="term" value="C:membrane"/>
    <property type="evidence" value="ECO:0007669"/>
    <property type="project" value="GOC"/>
</dbReference>
<keyword evidence="7 8" id="KW-0275">Fatty acid biosynthesis</keyword>
<dbReference type="Proteomes" id="UP000293902">
    <property type="component" value="Chromosome"/>
</dbReference>
<keyword evidence="15" id="KW-1185">Reference proteome</keyword>
<evidence type="ECO:0000256" key="9">
    <source>
        <dbReference type="NCBIfam" id="TIGR00517"/>
    </source>
</evidence>